<gene>
    <name evidence="1" type="ORF">DN745_02235</name>
</gene>
<proteinExistence type="predicted"/>
<reference evidence="1 2" key="1">
    <citation type="submission" date="2018-06" db="EMBL/GenBank/DDBJ databases">
        <title>Lujinxingia sediminis gen. nov. sp. nov., a new facultative anaerobic member of the class Deltaproteobacteria, and proposal of Lujinxingaceae fam. nov.</title>
        <authorList>
            <person name="Guo L.-Y."/>
            <person name="Li C.-M."/>
            <person name="Wang S."/>
            <person name="Du Z.-J."/>
        </authorList>
    </citation>
    <scope>NUCLEOTIDE SEQUENCE [LARGE SCALE GENOMIC DNA]</scope>
    <source>
        <strain evidence="1 2">FA350</strain>
    </source>
</reference>
<organism evidence="1 2">
    <name type="scientific">Bradymonas sediminis</name>
    <dbReference type="NCBI Taxonomy" id="1548548"/>
    <lineage>
        <taxon>Bacteria</taxon>
        <taxon>Deltaproteobacteria</taxon>
        <taxon>Bradymonadales</taxon>
        <taxon>Bradymonadaceae</taxon>
        <taxon>Bradymonas</taxon>
    </lineage>
</organism>
<dbReference type="RefSeq" id="WP_111331777.1">
    <property type="nucleotide sequence ID" value="NZ_CP030032.1"/>
</dbReference>
<name>A0A2Z4FH15_9DELT</name>
<dbReference type="SUPFAM" id="SSF55729">
    <property type="entry name" value="Acyl-CoA N-acyltransferases (Nat)"/>
    <property type="match status" value="1"/>
</dbReference>
<dbReference type="EMBL" id="CP030032">
    <property type="protein sequence ID" value="AWV88219.1"/>
    <property type="molecule type" value="Genomic_DNA"/>
</dbReference>
<evidence type="ECO:0000313" key="2">
    <source>
        <dbReference type="Proteomes" id="UP000249799"/>
    </source>
</evidence>
<accession>A0A2Z4FH15</accession>
<dbReference type="Pfam" id="PF13480">
    <property type="entry name" value="Acetyltransf_6"/>
    <property type="match status" value="1"/>
</dbReference>
<keyword evidence="2" id="KW-1185">Reference proteome</keyword>
<protein>
    <submittedName>
        <fullName evidence="1">Uncharacterized protein</fullName>
    </submittedName>
</protein>
<dbReference type="AlphaFoldDB" id="A0A2Z4FH15"/>
<dbReference type="Proteomes" id="UP000249799">
    <property type="component" value="Chromosome"/>
</dbReference>
<sequence>MLRLDTQQFKETIDAFDAQVAQTPDIDRFCSASCWILPAFETLSSEHQLWAWKATQTDGYVALCKGSHPRVGRYLQPLEASWGLASPIVGKNVAAVTDEFIAQAREISHSWDILFLTGISETSPQFEALVRGFQVDHFMGIGPSMGRQFASIEDGLEGYLSRRSSKFRANIRREMRRANQMGVQFEYLNNFKDAQECLEVFERIIRIEHRSWKGREGAGITHGRMYEFYRSMLPRLAEKGALRVLFGTVDGVDIAYGFGGIFQNTYRGLQMSFDQDYHDISPGNLAQIEMIQCLARDGVEIYDMGQSMDYKSSWTDAEFETVAVIVRK</sequence>
<dbReference type="OrthoDB" id="5454414at2"/>
<evidence type="ECO:0000313" key="1">
    <source>
        <dbReference type="EMBL" id="AWV88219.1"/>
    </source>
</evidence>
<dbReference type="InterPro" id="IPR038740">
    <property type="entry name" value="BioF2-like_GNAT_dom"/>
</dbReference>
<dbReference type="KEGG" id="bsed:DN745_02235"/>
<dbReference type="InterPro" id="IPR016181">
    <property type="entry name" value="Acyl_CoA_acyltransferase"/>
</dbReference>
<dbReference type="Gene3D" id="3.40.630.30">
    <property type="match status" value="1"/>
</dbReference>